<gene>
    <name evidence="1" type="ORF">IE90_08660</name>
</gene>
<protein>
    <recommendedName>
        <fullName evidence="3">Recombinase domain-containing protein</fullName>
    </recommendedName>
</protein>
<proteinExistence type="predicted"/>
<name>A0AB34R710_9PORP</name>
<organism evidence="1 2">
    <name type="scientific">Sanguibacteroides justesenii</name>
    <dbReference type="NCBI Taxonomy" id="1547597"/>
    <lineage>
        <taxon>Bacteria</taxon>
        <taxon>Pseudomonadati</taxon>
        <taxon>Bacteroidota</taxon>
        <taxon>Bacteroidia</taxon>
        <taxon>Bacteroidales</taxon>
        <taxon>Porphyromonadaceae</taxon>
        <taxon>Sanguibacteroides</taxon>
    </lineage>
</organism>
<dbReference type="AlphaFoldDB" id="A0AB34R710"/>
<dbReference type="EMBL" id="JPIT01000018">
    <property type="protein sequence ID" value="KIO45466.1"/>
    <property type="molecule type" value="Genomic_DNA"/>
</dbReference>
<dbReference type="RefSeq" id="WP_110688504.1">
    <property type="nucleotide sequence ID" value="NZ_JPIT01000018.1"/>
</dbReference>
<dbReference type="Proteomes" id="UP000031937">
    <property type="component" value="Unassembled WGS sequence"/>
</dbReference>
<sequence length="175" mass="20303">MKQSGGNFVESLEAWSDITMKVLLQRLDVLGFSLASEHLIDSLKRGRLTLNDKGNEIYNITMSFNLYGRFVDMGVGRGFYKGNSGNVESNRSSKEWLSRYWWAQMHRLKEITRDKFTSEASVAILDELDKISGGTKTQKGFYYAVQQSKRNARNYARRRSMPGRWTNNHKTWKPF</sequence>
<accession>A0AB34R710</accession>
<comment type="caution">
    <text evidence="1">The sequence shown here is derived from an EMBL/GenBank/DDBJ whole genome shotgun (WGS) entry which is preliminary data.</text>
</comment>
<reference evidence="1 2" key="1">
    <citation type="submission" date="2014-07" db="EMBL/GenBank/DDBJ databases">
        <title>Porphyromonadaceae bacterium OUH 334697 = ATCC BAA-2682 = DSM 28341 draft genome.</title>
        <authorList>
            <person name="Sydenham T.V."/>
            <person name="Hasman H."/>
            <person name="Justesen U.S."/>
        </authorList>
    </citation>
    <scope>NUCLEOTIDE SEQUENCE [LARGE SCALE GENOMIC DNA]</scope>
    <source>
        <strain evidence="1 2">OUH 334697</strain>
    </source>
</reference>
<evidence type="ECO:0008006" key="3">
    <source>
        <dbReference type="Google" id="ProtNLM"/>
    </source>
</evidence>
<evidence type="ECO:0000313" key="2">
    <source>
        <dbReference type="Proteomes" id="UP000031937"/>
    </source>
</evidence>
<evidence type="ECO:0000313" key="1">
    <source>
        <dbReference type="EMBL" id="KIO45466.1"/>
    </source>
</evidence>